<feature type="transmembrane region" description="Helical" evidence="11">
    <location>
        <begin position="1176"/>
        <end position="1198"/>
    </location>
</feature>
<keyword evidence="6" id="KW-0067">ATP-binding</keyword>
<dbReference type="SUPFAM" id="SSF52540">
    <property type="entry name" value="P-loop containing nucleoside triphosphate hydrolases"/>
    <property type="match status" value="2"/>
</dbReference>
<feature type="transmembrane region" description="Helical" evidence="11">
    <location>
        <begin position="131"/>
        <end position="150"/>
    </location>
</feature>
<evidence type="ECO:0000259" key="12">
    <source>
        <dbReference type="PROSITE" id="PS50893"/>
    </source>
</evidence>
<evidence type="ECO:0000256" key="10">
    <source>
        <dbReference type="SAM" id="MobiDB-lite"/>
    </source>
</evidence>
<comment type="subcellular location">
    <subcellularLocation>
        <location evidence="1">Membrane</location>
        <topology evidence="1">Multi-pass membrane protein</topology>
    </subcellularLocation>
</comment>
<dbReference type="InterPro" id="IPR003593">
    <property type="entry name" value="AAA+_ATPase"/>
</dbReference>
<organism evidence="14 15">
    <name type="scientific">Cylindrodendrum hubeiense</name>
    <dbReference type="NCBI Taxonomy" id="595255"/>
    <lineage>
        <taxon>Eukaryota</taxon>
        <taxon>Fungi</taxon>
        <taxon>Dikarya</taxon>
        <taxon>Ascomycota</taxon>
        <taxon>Pezizomycotina</taxon>
        <taxon>Sordariomycetes</taxon>
        <taxon>Hypocreomycetidae</taxon>
        <taxon>Hypocreales</taxon>
        <taxon>Nectriaceae</taxon>
        <taxon>Cylindrodendrum</taxon>
    </lineage>
</organism>
<feature type="region of interest" description="Disordered" evidence="10">
    <location>
        <begin position="939"/>
        <end position="996"/>
    </location>
</feature>
<evidence type="ECO:0000256" key="4">
    <source>
        <dbReference type="ARBA" id="ARBA00022737"/>
    </source>
</evidence>
<feature type="compositionally biased region" description="Basic and acidic residues" evidence="10">
    <location>
        <begin position="978"/>
        <end position="996"/>
    </location>
</feature>
<feature type="transmembrane region" description="Helical" evidence="11">
    <location>
        <begin position="1204"/>
        <end position="1223"/>
    </location>
</feature>
<keyword evidence="8 11" id="KW-0472">Membrane</keyword>
<feature type="transmembrane region" description="Helical" evidence="11">
    <location>
        <begin position="234"/>
        <end position="255"/>
    </location>
</feature>
<dbReference type="CDD" id="cd03244">
    <property type="entry name" value="ABCC_MRP_domain2"/>
    <property type="match status" value="1"/>
</dbReference>
<feature type="transmembrane region" description="Helical" evidence="11">
    <location>
        <begin position="192"/>
        <end position="213"/>
    </location>
</feature>
<feature type="transmembrane region" description="Helical" evidence="11">
    <location>
        <begin position="98"/>
        <end position="119"/>
    </location>
</feature>
<dbReference type="Gene3D" id="3.40.50.300">
    <property type="entry name" value="P-loop containing nucleotide triphosphate hydrolases"/>
    <property type="match status" value="2"/>
</dbReference>
<dbReference type="InterPro" id="IPR050173">
    <property type="entry name" value="ABC_transporter_C-like"/>
</dbReference>
<feature type="transmembrane region" description="Helical" evidence="11">
    <location>
        <begin position="162"/>
        <end position="180"/>
    </location>
</feature>
<dbReference type="Pfam" id="PF00005">
    <property type="entry name" value="ABC_tran"/>
    <property type="match status" value="2"/>
</dbReference>
<feature type="transmembrane region" description="Helical" evidence="11">
    <location>
        <begin position="513"/>
        <end position="531"/>
    </location>
</feature>
<feature type="transmembrane region" description="Helical" evidence="11">
    <location>
        <begin position="301"/>
        <end position="326"/>
    </location>
</feature>
<evidence type="ECO:0000313" key="14">
    <source>
        <dbReference type="EMBL" id="KAF7543664.1"/>
    </source>
</evidence>
<proteinExistence type="predicted"/>
<dbReference type="CDD" id="cd18604">
    <property type="entry name" value="ABC_6TM_VMR1_D2_like"/>
    <property type="match status" value="1"/>
</dbReference>
<keyword evidence="7 11" id="KW-1133">Transmembrane helix</keyword>
<dbReference type="Pfam" id="PF00664">
    <property type="entry name" value="ABC_membrane"/>
    <property type="match status" value="2"/>
</dbReference>
<evidence type="ECO:0000256" key="9">
    <source>
        <dbReference type="ARBA" id="ARBA00023180"/>
    </source>
</evidence>
<keyword evidence="15" id="KW-1185">Reference proteome</keyword>
<evidence type="ECO:0000256" key="2">
    <source>
        <dbReference type="ARBA" id="ARBA00022448"/>
    </source>
</evidence>
<dbReference type="InterPro" id="IPR017871">
    <property type="entry name" value="ABC_transporter-like_CS"/>
</dbReference>
<feature type="transmembrane region" description="Helical" evidence="11">
    <location>
        <begin position="484"/>
        <end position="507"/>
    </location>
</feature>
<sequence length="1660" mass="184892">MKSGFAQCQWPIWEVDDFNKCFQQDYLKVLFPLITLVLSVAHLAWTGIARAVRSRSASKARYSQLPGDDRRYSHTDLPPVQAEDTDDDEDLQINGGRLALVIEELAICGLVAVNSVALITDSSHGRGPTASIAGLVIWIYVLILSTLRLFFGSTKWRVPHLWNHTAIIYGVNWVLSLFVFRSVFIHPTSKTSQILIIVDFALVTLLFLMAATTRKGNKTVLLEWEDGMEPSREPLASLFSLAVFGWVDAIVWRGWQSSMEMEHVWNLLPKDKAAAVIADYRQMKRTGSLAWHLVKYFKGMLLAQCFLAFVSGFFTFAPTLLLKAILEYVEKHKSRKSHEEETPINVLWLYVIGLPLLDLVRSYADNAALWTGRKICIRVRAIIIGDIYAKALRRKAAAVKDKVLLDSDKSKSAKDGDVKESTISKIKRVFSMKKDDRKATPADAEFANGGVKDDKVKDESEDEQANLGTIINLMSVDSFKIAEVTAYLHFLCAAAPTQLVVAVILLWQVMGLSAIPGLVIMVFLLPINYALARGFTVTSKRILAATDKRINVTNEVLQNIRIIKYFAWEQRFGRIIDDKRKAELKALRSRFMVWALAVAIWNSVPVLITFFSFFVYTIIEGKSLSPSVAFTAMSLFMLLRVPLDQFGDMFAHVQETKVSIDRVEEFLQEDETDKYEQLGLDNVDEDGVRRIGFKNATLIWGGKDTVAEDGSRAFRLMDMNVDFHLGKLNIIAGPTGSGKTSMLMGLLGEMTLMEGNIYCPGGRSREDIRPDPETNLANTIAYVAQAAWLVNANIRDNILFSTEFDEQRYRSVIVACALERDLQILDNGDETLVGEKGITLSGGQKQRISLARALYSNSAHLLLDDCLSAVDSHTAQWIFSNCIRGPLMRNRTCILVTHNVQLCVPSSDYVVLMENGRIDIQGSSEEVIASGKLGEEIQKSRPASASHSRVPSRVPSSVGDDETMVNGQGDALDGVDSTNHDNAKKKQKQDAMEEGKATGSVKWPVMKYYLQAMGPWWFWVVAFFVFISQQLSTVATNFWVREWSNQYVNHTDGATALNTTAFAHTSLKFSPVAYIALLGSTGSEDSESMTLANAETPPVNAMYYLTVLAIIGAVGALTALVRDLWLFLGSLTASKRIHDTLIASVTRARFKFFDVTPLGQLLNRFSKDLEAVDQEIAPVAIGVISCGLSLVVTIVLIASFTPMFLVAAFFIGILFYLVAAFYLRASRDLKRLESIQRSPLFQQFGETLSGMTTIRAYGDERRFIRDNLEKINTQARPFIYLWACNRWLAFRADLVGDLVAFFAGVFVILSLNTIDAGAAGISLSYALGFTESVLWLVRLYAINEQNMNSMERMKEYLDVEQEAPAVIEDNRPPENWPGSGSVEFVNYTTSYRAELDPVLRDLSLKINPREKVGIVGRTGAGKSSLALAIFRALEADKGKIMIDDLDIGKIGLQDLRENITIVPQDPTLFHGTIRSNLDPFDMYSNDDIFSALRRVQLIGPDELPRTPTQTPVSPNSSVAINRNIFLDLSSPVSESGSNLSQGQRQLLCLARAMLKSPTVLVMDEATASIDYATDSKIQETIRELTGTVITIAHRLQTIVDYDKVLVLDKGQVVEYAHPWELINKEDGTFRSMCDTSGELDVLIKAAKKKWDAGRLVDVDP</sequence>
<evidence type="ECO:0000256" key="6">
    <source>
        <dbReference type="ARBA" id="ARBA00022840"/>
    </source>
</evidence>
<dbReference type="PROSITE" id="PS00211">
    <property type="entry name" value="ABC_TRANSPORTER_1"/>
    <property type="match status" value="2"/>
</dbReference>
<keyword evidence="9" id="KW-0325">Glycoprotein</keyword>
<keyword evidence="3 11" id="KW-0812">Transmembrane</keyword>
<evidence type="ECO:0000313" key="15">
    <source>
        <dbReference type="Proteomes" id="UP000722485"/>
    </source>
</evidence>
<evidence type="ECO:0000259" key="13">
    <source>
        <dbReference type="PROSITE" id="PS50929"/>
    </source>
</evidence>
<feature type="domain" description="ABC transmembrane type-1" evidence="13">
    <location>
        <begin position="1020"/>
        <end position="1341"/>
    </location>
</feature>
<evidence type="ECO:0000256" key="8">
    <source>
        <dbReference type="ARBA" id="ARBA00023136"/>
    </source>
</evidence>
<dbReference type="CDD" id="cd18596">
    <property type="entry name" value="ABC_6TM_VMR1_D1_like"/>
    <property type="match status" value="1"/>
</dbReference>
<evidence type="ECO:0000256" key="7">
    <source>
        <dbReference type="ARBA" id="ARBA00022989"/>
    </source>
</evidence>
<dbReference type="FunFam" id="3.40.50.300:FF:000825">
    <property type="entry name" value="ABC bile acid transporter"/>
    <property type="match status" value="1"/>
</dbReference>
<evidence type="ECO:0000256" key="11">
    <source>
        <dbReference type="SAM" id="Phobius"/>
    </source>
</evidence>
<dbReference type="OrthoDB" id="6500128at2759"/>
<dbReference type="InterPro" id="IPR011527">
    <property type="entry name" value="ABC1_TM_dom"/>
</dbReference>
<dbReference type="GO" id="GO:0016887">
    <property type="term" value="F:ATP hydrolysis activity"/>
    <property type="evidence" value="ECO:0007669"/>
    <property type="project" value="InterPro"/>
</dbReference>
<feature type="transmembrane region" description="Helical" evidence="11">
    <location>
        <begin position="1101"/>
        <end position="1121"/>
    </location>
</feature>
<dbReference type="InterPro" id="IPR003439">
    <property type="entry name" value="ABC_transporter-like_ATP-bd"/>
</dbReference>
<dbReference type="PROSITE" id="PS50893">
    <property type="entry name" value="ABC_TRANSPORTER_2"/>
    <property type="match status" value="2"/>
</dbReference>
<dbReference type="GO" id="GO:0140359">
    <property type="term" value="F:ABC-type transporter activity"/>
    <property type="evidence" value="ECO:0007669"/>
    <property type="project" value="InterPro"/>
</dbReference>
<dbReference type="FunFam" id="3.40.50.300:FF:000565">
    <property type="entry name" value="ABC bile acid transporter"/>
    <property type="match status" value="1"/>
</dbReference>
<dbReference type="GO" id="GO:0000329">
    <property type="term" value="C:fungal-type vacuole membrane"/>
    <property type="evidence" value="ECO:0007669"/>
    <property type="project" value="TreeGrafter"/>
</dbReference>
<evidence type="ECO:0000256" key="3">
    <source>
        <dbReference type="ARBA" id="ARBA00022692"/>
    </source>
</evidence>
<accession>A0A9P5GXH1</accession>
<dbReference type="InterPro" id="IPR027417">
    <property type="entry name" value="P-loop_NTPase"/>
</dbReference>
<keyword evidence="5" id="KW-0547">Nucleotide-binding</keyword>
<feature type="domain" description="ABC transmembrane type-1" evidence="13">
    <location>
        <begin position="306"/>
        <end position="655"/>
    </location>
</feature>
<reference evidence="14" key="1">
    <citation type="submission" date="2020-03" db="EMBL/GenBank/DDBJ databases">
        <title>Draft Genome Sequence of Cylindrodendrum hubeiense.</title>
        <authorList>
            <person name="Buettner E."/>
            <person name="Kellner H."/>
        </authorList>
    </citation>
    <scope>NUCLEOTIDE SEQUENCE</scope>
    <source>
        <strain evidence="14">IHI 201604</strain>
    </source>
</reference>
<dbReference type="GO" id="GO:0005524">
    <property type="term" value="F:ATP binding"/>
    <property type="evidence" value="ECO:0007669"/>
    <property type="project" value="UniProtKB-KW"/>
</dbReference>
<dbReference type="PROSITE" id="PS50929">
    <property type="entry name" value="ABC_TM1F"/>
    <property type="match status" value="2"/>
</dbReference>
<name>A0A9P5GXH1_9HYPO</name>
<gene>
    <name evidence="14" type="ORF">G7Z17_g10558</name>
</gene>
<keyword evidence="4" id="KW-0677">Repeat</keyword>
<dbReference type="CDD" id="cd03250">
    <property type="entry name" value="ABCC_MRP_domain1"/>
    <property type="match status" value="1"/>
</dbReference>
<dbReference type="InterPro" id="IPR036640">
    <property type="entry name" value="ABC1_TM_sf"/>
</dbReference>
<evidence type="ECO:0000256" key="1">
    <source>
        <dbReference type="ARBA" id="ARBA00004141"/>
    </source>
</evidence>
<feature type="transmembrane region" description="Helical" evidence="11">
    <location>
        <begin position="29"/>
        <end position="52"/>
    </location>
</feature>
<feature type="region of interest" description="Disordered" evidence="10">
    <location>
        <begin position="60"/>
        <end position="89"/>
    </location>
</feature>
<dbReference type="EMBL" id="JAANBB010000351">
    <property type="protein sequence ID" value="KAF7543664.1"/>
    <property type="molecule type" value="Genomic_DNA"/>
</dbReference>
<dbReference type="SUPFAM" id="SSF90123">
    <property type="entry name" value="ABC transporter transmembrane region"/>
    <property type="match status" value="2"/>
</dbReference>
<evidence type="ECO:0008006" key="16">
    <source>
        <dbReference type="Google" id="ProtNLM"/>
    </source>
</evidence>
<dbReference type="Proteomes" id="UP000722485">
    <property type="component" value="Unassembled WGS sequence"/>
</dbReference>
<dbReference type="SMART" id="SM00382">
    <property type="entry name" value="AAA"/>
    <property type="match status" value="2"/>
</dbReference>
<dbReference type="Gene3D" id="1.20.1560.10">
    <property type="entry name" value="ABC transporter type 1, transmembrane domain"/>
    <property type="match status" value="2"/>
</dbReference>
<feature type="compositionally biased region" description="Low complexity" evidence="10">
    <location>
        <begin position="940"/>
        <end position="958"/>
    </location>
</feature>
<feature type="domain" description="ABC transporter" evidence="12">
    <location>
        <begin position="1382"/>
        <end position="1634"/>
    </location>
</feature>
<comment type="caution">
    <text evidence="14">The sequence shown here is derived from an EMBL/GenBank/DDBJ whole genome shotgun (WGS) entry which is preliminary data.</text>
</comment>
<protein>
    <recommendedName>
        <fullName evidence="16">ATP-dependent bile acid permease</fullName>
    </recommendedName>
</protein>
<dbReference type="PANTHER" id="PTHR24223:SF353">
    <property type="entry name" value="ABC TRANSPORTER ATP-BINDING PROTEIN_PERMEASE VMR1-RELATED"/>
    <property type="match status" value="1"/>
</dbReference>
<evidence type="ECO:0000256" key="5">
    <source>
        <dbReference type="ARBA" id="ARBA00022741"/>
    </source>
</evidence>
<feature type="transmembrane region" description="Helical" evidence="11">
    <location>
        <begin position="591"/>
        <end position="618"/>
    </location>
</feature>
<feature type="transmembrane region" description="Helical" evidence="11">
    <location>
        <begin position="1016"/>
        <end position="1040"/>
    </location>
</feature>
<dbReference type="PANTHER" id="PTHR24223">
    <property type="entry name" value="ATP-BINDING CASSETTE SUB-FAMILY C"/>
    <property type="match status" value="1"/>
</dbReference>
<feature type="domain" description="ABC transporter" evidence="12">
    <location>
        <begin position="691"/>
        <end position="940"/>
    </location>
</feature>
<keyword evidence="2" id="KW-0813">Transport</keyword>